<proteinExistence type="predicted"/>
<protein>
    <submittedName>
        <fullName evidence="1">Uncharacterized protein</fullName>
    </submittedName>
</protein>
<name>A0A2M8P0S4_9CHLR</name>
<accession>A0A2M8P0S4</accession>
<sequence>MRSGCNQVAVTPDHFTAQSAEFCAHTRKALRVRIDSLPLLTGKGQGIGVKGKFSLDLNGLHGVKTQIAA</sequence>
<dbReference type="Proteomes" id="UP000228921">
    <property type="component" value="Unassembled WGS sequence"/>
</dbReference>
<organism evidence="1 2">
    <name type="scientific">Candidatus Thermofonsia Clade 1 bacterium</name>
    <dbReference type="NCBI Taxonomy" id="2364210"/>
    <lineage>
        <taxon>Bacteria</taxon>
        <taxon>Bacillati</taxon>
        <taxon>Chloroflexota</taxon>
        <taxon>Candidatus Thermofontia</taxon>
        <taxon>Candidatus Thermofonsia Clade 1</taxon>
    </lineage>
</organism>
<evidence type="ECO:0000313" key="2">
    <source>
        <dbReference type="Proteomes" id="UP000228921"/>
    </source>
</evidence>
<evidence type="ECO:0000313" key="1">
    <source>
        <dbReference type="EMBL" id="PJF31145.1"/>
    </source>
</evidence>
<comment type="caution">
    <text evidence="1">The sequence shown here is derived from an EMBL/GenBank/DDBJ whole genome shotgun (WGS) entry which is preliminary data.</text>
</comment>
<dbReference type="EMBL" id="PGTK01000004">
    <property type="protein sequence ID" value="PJF31145.1"/>
    <property type="molecule type" value="Genomic_DNA"/>
</dbReference>
<dbReference type="AlphaFoldDB" id="A0A2M8P0S4"/>
<reference evidence="1 2" key="1">
    <citation type="submission" date="2017-11" db="EMBL/GenBank/DDBJ databases">
        <title>Evolution of Phototrophy in the Chloroflexi Phylum Driven by Horizontal Gene Transfer.</title>
        <authorList>
            <person name="Ward L.M."/>
            <person name="Hemp J."/>
            <person name="Shih P.M."/>
            <person name="Mcglynn S.E."/>
            <person name="Fischer W."/>
        </authorList>
    </citation>
    <scope>NUCLEOTIDE SEQUENCE [LARGE SCALE GENOMIC DNA]</scope>
    <source>
        <strain evidence="1">CP2_2F</strain>
    </source>
</reference>
<gene>
    <name evidence="1" type="ORF">CUN51_04555</name>
</gene>